<dbReference type="KEGG" id="scac:106081680"/>
<dbReference type="SUPFAM" id="SSF52087">
    <property type="entry name" value="CRAL/TRIO domain"/>
    <property type="match status" value="1"/>
</dbReference>
<protein>
    <recommendedName>
        <fullName evidence="1">CRAL-TRIO domain-containing protein</fullName>
    </recommendedName>
</protein>
<dbReference type="Gene3D" id="3.40.525.10">
    <property type="entry name" value="CRAL-TRIO lipid binding domain"/>
    <property type="match status" value="1"/>
</dbReference>
<dbReference type="InterPro" id="IPR036865">
    <property type="entry name" value="CRAL-TRIO_dom_sf"/>
</dbReference>
<dbReference type="PANTHER" id="PTHR10174">
    <property type="entry name" value="ALPHA-TOCOPHEROL TRANSFER PROTEIN-RELATED"/>
    <property type="match status" value="1"/>
</dbReference>
<dbReference type="InterPro" id="IPR036273">
    <property type="entry name" value="CRAL/TRIO_N_dom_sf"/>
</dbReference>
<dbReference type="Gene3D" id="1.10.8.20">
    <property type="entry name" value="N-terminal domain of phosphatidylinositol transfer protein sec14p"/>
    <property type="match status" value="1"/>
</dbReference>
<dbReference type="CDD" id="cd00170">
    <property type="entry name" value="SEC14"/>
    <property type="match status" value="1"/>
</dbReference>
<dbReference type="Proteomes" id="UP000095300">
    <property type="component" value="Unassembled WGS sequence"/>
</dbReference>
<reference evidence="2" key="1">
    <citation type="submission" date="2020-05" db="UniProtKB">
        <authorList>
            <consortium name="EnsemblMetazoa"/>
        </authorList>
    </citation>
    <scope>IDENTIFICATION</scope>
    <source>
        <strain evidence="2">USDA</strain>
    </source>
</reference>
<dbReference type="SUPFAM" id="SSF46938">
    <property type="entry name" value="CRAL/TRIO N-terminal domain"/>
    <property type="match status" value="1"/>
</dbReference>
<dbReference type="AlphaFoldDB" id="A0A1I8PQB0"/>
<dbReference type="SMART" id="SM00516">
    <property type="entry name" value="SEC14"/>
    <property type="match status" value="1"/>
</dbReference>
<dbReference type="EnsemblMetazoa" id="SCAU010119-RA">
    <property type="protein sequence ID" value="SCAU010119-PA"/>
    <property type="gene ID" value="SCAU010119"/>
</dbReference>
<dbReference type="PROSITE" id="PS50191">
    <property type="entry name" value="CRAL_TRIO"/>
    <property type="match status" value="1"/>
</dbReference>
<evidence type="ECO:0000313" key="2">
    <source>
        <dbReference type="EnsemblMetazoa" id="SCAU010119-PA"/>
    </source>
</evidence>
<dbReference type="PANTHER" id="PTHR10174:SF216">
    <property type="entry name" value="CRAL-TRIO DOMAIN-CONTAINING PROTEIN-RELATED"/>
    <property type="match status" value="1"/>
</dbReference>
<dbReference type="GO" id="GO:0016020">
    <property type="term" value="C:membrane"/>
    <property type="evidence" value="ECO:0007669"/>
    <property type="project" value="TreeGrafter"/>
</dbReference>
<dbReference type="PRINTS" id="PR00180">
    <property type="entry name" value="CRETINALDHBP"/>
</dbReference>
<sequence length="308" mass="35462">MVQIRPLPQELQEIACKELGETSERISEDLKTLKAWIQMQPHLNSCTKDQFLIQFLRGSKYSLEKAKAKLEKFYSLKTNYSDMLSSVDVNSTLFCEYVKSKSFNPLPIPLNGNGPRIIYVRFGVDPRRITTNQVIQCVITFLELLLLSDPYACVNGLVVIFDYSEFSTDFIPLFTPSAVKNLFLFHEKALPVRLKSLYFVNIPAVAERVIRALLPYVPEKLRSRLHFQSSIDDVQNLIPIKYFPKHMGGENGSLDDIYKEYLKLWQYNLEYFKQTVNYGIDEQLRLSKNPSNDSEFGVGGSFRAINVD</sequence>
<dbReference type="InterPro" id="IPR001251">
    <property type="entry name" value="CRAL-TRIO_dom"/>
</dbReference>
<proteinExistence type="predicted"/>
<dbReference type="Gene3D" id="1.20.5.1200">
    <property type="entry name" value="Alpha-tocopherol transfer"/>
    <property type="match status" value="1"/>
</dbReference>
<dbReference type="Pfam" id="PF00650">
    <property type="entry name" value="CRAL_TRIO"/>
    <property type="match status" value="1"/>
</dbReference>
<dbReference type="GO" id="GO:1902936">
    <property type="term" value="F:phosphatidylinositol bisphosphate binding"/>
    <property type="evidence" value="ECO:0007669"/>
    <property type="project" value="TreeGrafter"/>
</dbReference>
<accession>A0A1I8PQB0</accession>
<evidence type="ECO:0000313" key="3">
    <source>
        <dbReference type="Proteomes" id="UP000095300"/>
    </source>
</evidence>
<feature type="domain" description="CRAL-TRIO" evidence="1">
    <location>
        <begin position="91"/>
        <end position="255"/>
    </location>
</feature>
<name>A0A1I8PQB0_STOCA</name>
<gene>
    <name evidence="2" type="primary">106081680</name>
</gene>
<dbReference type="OrthoDB" id="6682367at2759"/>
<evidence type="ECO:0000259" key="1">
    <source>
        <dbReference type="PROSITE" id="PS50191"/>
    </source>
</evidence>
<organism evidence="2 3">
    <name type="scientific">Stomoxys calcitrans</name>
    <name type="common">Stable fly</name>
    <name type="synonym">Conops calcitrans</name>
    <dbReference type="NCBI Taxonomy" id="35570"/>
    <lineage>
        <taxon>Eukaryota</taxon>
        <taxon>Metazoa</taxon>
        <taxon>Ecdysozoa</taxon>
        <taxon>Arthropoda</taxon>
        <taxon>Hexapoda</taxon>
        <taxon>Insecta</taxon>
        <taxon>Pterygota</taxon>
        <taxon>Neoptera</taxon>
        <taxon>Endopterygota</taxon>
        <taxon>Diptera</taxon>
        <taxon>Brachycera</taxon>
        <taxon>Muscomorpha</taxon>
        <taxon>Muscoidea</taxon>
        <taxon>Muscidae</taxon>
        <taxon>Stomoxys</taxon>
    </lineage>
</organism>
<keyword evidence="3" id="KW-1185">Reference proteome</keyword>
<dbReference type="VEuPathDB" id="VectorBase:SCAU010119"/>